<dbReference type="EMBL" id="CABPRJ010001436">
    <property type="protein sequence ID" value="VVC36766.1"/>
    <property type="molecule type" value="Genomic_DNA"/>
</dbReference>
<dbReference type="InterPro" id="IPR041489">
    <property type="entry name" value="PDZ_6"/>
</dbReference>
<feature type="domain" description="PDZ" evidence="2">
    <location>
        <begin position="20"/>
        <end position="99"/>
    </location>
</feature>
<evidence type="ECO:0000259" key="2">
    <source>
        <dbReference type="PROSITE" id="PS50106"/>
    </source>
</evidence>
<keyword evidence="4" id="KW-1185">Reference proteome</keyword>
<dbReference type="Pfam" id="PF17820">
    <property type="entry name" value="PDZ_6"/>
    <property type="match status" value="1"/>
</dbReference>
<name>A0A5E4MWS3_9HEMI</name>
<evidence type="ECO:0000313" key="3">
    <source>
        <dbReference type="EMBL" id="VVC36766.1"/>
    </source>
</evidence>
<dbReference type="SMART" id="SM00228">
    <property type="entry name" value="PDZ"/>
    <property type="match status" value="1"/>
</dbReference>
<feature type="region of interest" description="Disordered" evidence="1">
    <location>
        <begin position="1"/>
        <end position="21"/>
    </location>
</feature>
<dbReference type="InterPro" id="IPR001478">
    <property type="entry name" value="PDZ"/>
</dbReference>
<proteinExistence type="predicted"/>
<accession>A0A5E4MWS3</accession>
<dbReference type="Proteomes" id="UP000325440">
    <property type="component" value="Unassembled WGS sequence"/>
</dbReference>
<sequence length="143" mass="16251">MSKMIEMESHQSNLPKGPRTLTLTSDDSGFGFTFRRKYRRCSGKINGFFFPNDIPKVTSVIEGGAAHRGGLRAGDRILKIGDILYNKFEVHEIQELIDSCVAGNKTLELKIITPLAFQRAFYQNMSFFKKVEMNVFSLGLLYF</sequence>
<gene>
    <name evidence="3" type="ORF">CINCED_3A023352</name>
</gene>
<dbReference type="Gene3D" id="2.30.42.10">
    <property type="match status" value="1"/>
</dbReference>
<dbReference type="AlphaFoldDB" id="A0A5E4MWS3"/>
<reference evidence="3 4" key="1">
    <citation type="submission" date="2019-08" db="EMBL/GenBank/DDBJ databases">
        <authorList>
            <person name="Alioto T."/>
            <person name="Alioto T."/>
            <person name="Gomez Garrido J."/>
        </authorList>
    </citation>
    <scope>NUCLEOTIDE SEQUENCE [LARGE SCALE GENOMIC DNA]</scope>
</reference>
<organism evidence="3 4">
    <name type="scientific">Cinara cedri</name>
    <dbReference type="NCBI Taxonomy" id="506608"/>
    <lineage>
        <taxon>Eukaryota</taxon>
        <taxon>Metazoa</taxon>
        <taxon>Ecdysozoa</taxon>
        <taxon>Arthropoda</taxon>
        <taxon>Hexapoda</taxon>
        <taxon>Insecta</taxon>
        <taxon>Pterygota</taxon>
        <taxon>Neoptera</taxon>
        <taxon>Paraneoptera</taxon>
        <taxon>Hemiptera</taxon>
        <taxon>Sternorrhyncha</taxon>
        <taxon>Aphidomorpha</taxon>
        <taxon>Aphidoidea</taxon>
        <taxon>Aphididae</taxon>
        <taxon>Lachninae</taxon>
        <taxon>Cinara</taxon>
    </lineage>
</organism>
<dbReference type="PROSITE" id="PS50106">
    <property type="entry name" value="PDZ"/>
    <property type="match status" value="1"/>
</dbReference>
<dbReference type="SUPFAM" id="SSF50156">
    <property type="entry name" value="PDZ domain-like"/>
    <property type="match status" value="1"/>
</dbReference>
<dbReference type="InterPro" id="IPR036034">
    <property type="entry name" value="PDZ_sf"/>
</dbReference>
<evidence type="ECO:0000256" key="1">
    <source>
        <dbReference type="SAM" id="MobiDB-lite"/>
    </source>
</evidence>
<evidence type="ECO:0000313" key="4">
    <source>
        <dbReference type="Proteomes" id="UP000325440"/>
    </source>
</evidence>
<protein>
    <submittedName>
        <fullName evidence="3">PDZ domain</fullName>
    </submittedName>
</protein>